<dbReference type="EMBL" id="CP048685">
    <property type="protein sequence ID" value="QPJ63685.1"/>
    <property type="molecule type" value="Genomic_DNA"/>
</dbReference>
<dbReference type="Gene3D" id="1.10.3110.10">
    <property type="entry name" value="protoporphyrinogen ix oxidase, domain 3"/>
    <property type="match status" value="1"/>
</dbReference>
<dbReference type="AlphaFoldDB" id="A0A7T0BZ90"/>
<keyword evidence="2 6" id="KW-0285">Flavoprotein</keyword>
<evidence type="ECO:0000256" key="1">
    <source>
        <dbReference type="ARBA" id="ARBA00001974"/>
    </source>
</evidence>
<proteinExistence type="inferred from homology"/>
<comment type="similarity">
    <text evidence="6">Belongs to the protoporphyrinogen/coproporphyrinogen oxidase family. Coproporphyrinogen III oxidase subfamily.</text>
</comment>
<reference evidence="8 9" key="1">
    <citation type="submission" date="2020-02" db="EMBL/GenBank/DDBJ databases">
        <title>Genomic and physiological characterization of two novel Nitrospinaceae genera.</title>
        <authorList>
            <person name="Mueller A.J."/>
            <person name="Jung M.-Y."/>
            <person name="Strachan C.R."/>
            <person name="Herbold C.W."/>
            <person name="Kirkegaard R.H."/>
            <person name="Daims H."/>
        </authorList>
    </citation>
    <scope>NUCLEOTIDE SEQUENCE [LARGE SCALE GENOMIC DNA]</scope>
    <source>
        <strain evidence="8">EB</strain>
    </source>
</reference>
<protein>
    <recommendedName>
        <fullName evidence="6">Coproporphyrinogen III oxidase</fullName>
        <ecNumber evidence="6">1.3.3.15</ecNumber>
    </recommendedName>
</protein>
<dbReference type="Gene3D" id="3.50.50.60">
    <property type="entry name" value="FAD/NAD(P)-binding domain"/>
    <property type="match status" value="1"/>
</dbReference>
<comment type="function">
    <text evidence="6">Involved in coproporphyrin-dependent heme b biosynthesis. Catalyzes the oxidation of coproporphyrinogen III to coproporphyrin III.</text>
</comment>
<dbReference type="InterPro" id="IPR036188">
    <property type="entry name" value="FAD/NAD-bd_sf"/>
</dbReference>
<dbReference type="NCBIfam" id="TIGR00562">
    <property type="entry name" value="proto_IX_ox"/>
    <property type="match status" value="1"/>
</dbReference>
<evidence type="ECO:0000256" key="3">
    <source>
        <dbReference type="ARBA" id="ARBA00022827"/>
    </source>
</evidence>
<evidence type="ECO:0000259" key="7">
    <source>
        <dbReference type="Pfam" id="PF01593"/>
    </source>
</evidence>
<evidence type="ECO:0000313" key="9">
    <source>
        <dbReference type="Proteomes" id="UP000594688"/>
    </source>
</evidence>
<dbReference type="GO" id="GO:0005737">
    <property type="term" value="C:cytoplasm"/>
    <property type="evidence" value="ECO:0007669"/>
    <property type="project" value="UniProtKB-SubCell"/>
</dbReference>
<organism evidence="8 9">
    <name type="scientific">Candidatus Nitronauta litoralis</name>
    <dbReference type="NCBI Taxonomy" id="2705533"/>
    <lineage>
        <taxon>Bacteria</taxon>
        <taxon>Pseudomonadati</taxon>
        <taxon>Nitrospinota/Tectimicrobiota group</taxon>
        <taxon>Nitrospinota</taxon>
        <taxon>Nitrospinia</taxon>
        <taxon>Nitrospinales</taxon>
        <taxon>Nitrospinaceae</taxon>
        <taxon>Candidatus Nitronauta</taxon>
    </lineage>
</organism>
<dbReference type="KEGG" id="nli:G3M70_02645"/>
<name>A0A7T0BZ90_9BACT</name>
<sequence length="476" mass="52451">MRHLIIIGGGIAGLAAAHRVQEAIGQGVPVKCTVLEASDRFGGKINTRRENGCIIESGPDSFITQKPQALALCKKLGLGDRIVGTRKNNKTFIYLNRRMLTLPDGLSLMVPTKFLPFITTSLFTWPGKIRMGMDLILPRRRSKRDESLASFVRRRFGQEAVDRLAQPLLSGIYSSDPEKMSMRATFPRFLETEKKYGSLIVGMLAAKKAMLQRKPEKPAGYQAYTMFVTLKNGMSELVETLMEKCPDIEFKSNAPITGLEKSGDGVAVTLESGEVMNADAVLVATPANVTARLTQKIAPEVSEKLSSIPFVSTAGVVLGFKRDGFKHPLKGFGFVVPATESRKITACTWVSSKFPCRAPDDTILLRAFVGGALKQELAEQTPEQILKDVKGELRYIMGITETPEFEHVFQYKKGNVQYPVHHQELVVSIEEDLKNHPGLFMAGSAFKGVGIPDCIAHGTEVTEQILDYLSREQSDN</sequence>
<dbReference type="InterPro" id="IPR002937">
    <property type="entry name" value="Amino_oxidase"/>
</dbReference>
<dbReference type="InterPro" id="IPR004572">
    <property type="entry name" value="Protoporphyrinogen_oxidase"/>
</dbReference>
<dbReference type="SUPFAM" id="SSF51905">
    <property type="entry name" value="FAD/NAD(P)-binding domain"/>
    <property type="match status" value="1"/>
</dbReference>
<dbReference type="Gene3D" id="3.90.660.20">
    <property type="entry name" value="Protoporphyrinogen oxidase, mitochondrial, domain 2"/>
    <property type="match status" value="1"/>
</dbReference>
<keyword evidence="6" id="KW-0963">Cytoplasm</keyword>
<evidence type="ECO:0000256" key="6">
    <source>
        <dbReference type="RuleBase" id="RU364052"/>
    </source>
</evidence>
<comment type="pathway">
    <text evidence="6">Porphyrin-containing compound metabolism; protoheme biosynthesis.</text>
</comment>
<dbReference type="GO" id="GO:0006783">
    <property type="term" value="P:heme biosynthetic process"/>
    <property type="evidence" value="ECO:0007669"/>
    <property type="project" value="UniProtKB-UniRule"/>
</dbReference>
<evidence type="ECO:0000256" key="4">
    <source>
        <dbReference type="ARBA" id="ARBA00023002"/>
    </source>
</evidence>
<dbReference type="UniPathway" id="UPA00252"/>
<comment type="subcellular location">
    <subcellularLocation>
        <location evidence="6">Cytoplasm</location>
    </subcellularLocation>
</comment>
<dbReference type="EC" id="1.3.3.15" evidence="6"/>
<gene>
    <name evidence="8" type="primary">hemG</name>
    <name evidence="8" type="ORF">G3M70_02645</name>
</gene>
<keyword evidence="4 6" id="KW-0560">Oxidoreductase</keyword>
<dbReference type="Proteomes" id="UP000594688">
    <property type="component" value="Chromosome"/>
</dbReference>
<feature type="domain" description="Amine oxidase" evidence="7">
    <location>
        <begin position="11"/>
        <end position="466"/>
    </location>
</feature>
<dbReference type="InterPro" id="IPR050464">
    <property type="entry name" value="Zeta_carotene_desat/Oxidored"/>
</dbReference>
<keyword evidence="5 6" id="KW-0350">Heme biosynthesis</keyword>
<dbReference type="Pfam" id="PF01593">
    <property type="entry name" value="Amino_oxidase"/>
    <property type="match status" value="1"/>
</dbReference>
<accession>A0A7T0BZ90</accession>
<comment type="cofactor">
    <cofactor evidence="1 6">
        <name>FAD</name>
        <dbReference type="ChEBI" id="CHEBI:57692"/>
    </cofactor>
</comment>
<dbReference type="PANTHER" id="PTHR42923:SF3">
    <property type="entry name" value="PROTOPORPHYRINOGEN OXIDASE"/>
    <property type="match status" value="1"/>
</dbReference>
<evidence type="ECO:0000313" key="8">
    <source>
        <dbReference type="EMBL" id="QPJ63685.1"/>
    </source>
</evidence>
<dbReference type="PANTHER" id="PTHR42923">
    <property type="entry name" value="PROTOPORPHYRINOGEN OXIDASE"/>
    <property type="match status" value="1"/>
</dbReference>
<comment type="catalytic activity">
    <reaction evidence="6">
        <text>coproporphyrinogen III + 3 O2 = coproporphyrin III + 3 H2O2</text>
        <dbReference type="Rhea" id="RHEA:43436"/>
        <dbReference type="ChEBI" id="CHEBI:15379"/>
        <dbReference type="ChEBI" id="CHEBI:16240"/>
        <dbReference type="ChEBI" id="CHEBI:57309"/>
        <dbReference type="ChEBI" id="CHEBI:131725"/>
        <dbReference type="EC" id="1.3.3.15"/>
    </reaction>
</comment>
<evidence type="ECO:0000256" key="2">
    <source>
        <dbReference type="ARBA" id="ARBA00022630"/>
    </source>
</evidence>
<dbReference type="GO" id="GO:0004729">
    <property type="term" value="F:oxygen-dependent protoporphyrinogen oxidase activity"/>
    <property type="evidence" value="ECO:0007669"/>
    <property type="project" value="UniProtKB-UniRule"/>
</dbReference>
<keyword evidence="3 6" id="KW-0274">FAD</keyword>
<evidence type="ECO:0000256" key="5">
    <source>
        <dbReference type="ARBA" id="ARBA00023133"/>
    </source>
</evidence>
<dbReference type="SUPFAM" id="SSF54373">
    <property type="entry name" value="FAD-linked reductases, C-terminal domain"/>
    <property type="match status" value="1"/>
</dbReference>